<keyword evidence="1" id="KW-0732">Signal</keyword>
<evidence type="ECO:0000256" key="1">
    <source>
        <dbReference type="SAM" id="SignalP"/>
    </source>
</evidence>
<accession>A0ABS3M6V8</accession>
<dbReference type="Proteomes" id="UP000664265">
    <property type="component" value="Unassembled WGS sequence"/>
</dbReference>
<proteinExistence type="predicted"/>
<feature type="signal peptide" evidence="1">
    <location>
        <begin position="1"/>
        <end position="19"/>
    </location>
</feature>
<evidence type="ECO:0000313" key="2">
    <source>
        <dbReference type="EMBL" id="MBO1363926.1"/>
    </source>
</evidence>
<dbReference type="EMBL" id="JAERMS010000031">
    <property type="protein sequence ID" value="MBO1363926.1"/>
    <property type="molecule type" value="Genomic_DNA"/>
</dbReference>
<dbReference type="RefSeq" id="WP_146156966.1">
    <property type="nucleotide sequence ID" value="NZ_JAERMS010000031.1"/>
</dbReference>
<organism evidence="2 3">
    <name type="scientific">Prevotella illustrans</name>
    <dbReference type="NCBI Taxonomy" id="2800387"/>
    <lineage>
        <taxon>Bacteria</taxon>
        <taxon>Pseudomonadati</taxon>
        <taxon>Bacteroidota</taxon>
        <taxon>Bacteroidia</taxon>
        <taxon>Bacteroidales</taxon>
        <taxon>Prevotellaceae</taxon>
        <taxon>Prevotella</taxon>
    </lineage>
</organism>
<protein>
    <recommendedName>
        <fullName evidence="4">Fimbrillin family protein</fullName>
    </recommendedName>
</protein>
<comment type="caution">
    <text evidence="2">The sequence shown here is derived from an EMBL/GenBank/DDBJ whole genome shotgun (WGS) entry which is preliminary data.</text>
</comment>
<keyword evidence="3" id="KW-1185">Reference proteome</keyword>
<sequence>MRHKHLFHAALLLTAMVLAGCANDETTQVEDTQIKTATETVAVTFMNEEPAAQAEPTTRTSIQHSFGNGATPYWSADDKIWVKDTEGNFRQSGAGEFNSDMTHGVFTLSGTFTNGCMVNYTGANGTAGDKVTIATEQTQSQPNDFSHAGVSGDCGTATASGNGSAFKFKLDHKAVYLAVMPRCTNAALGQNIYLTKVVVTSAGTNIAGTFDFSTGSIGTAASGARSVTLSTKDATAGSSYENGFPLTNTTTSQATNAAYMVIAPGTHTLTVDCYIYDPATKVEGAISQTISGSFNAGAIYDVTANVTPKIKRGIDSYYMWDAVKPYWNGVTLPDVLINNTNYTTYGSIPTTGTDRWYNTEEHSVGFLTNASHSCKDAPNVNELYYYVKYGDPHYDKNCLWSFRNHLYKGGLWLKKQQVIYNDLKAAGYNQLTAQSDMKEKFYASATDAGKDYRKEYVTTSSVPSTAALTNTSDYFFLPSSGYFLSGTLYGLGEQAYYWSSSGYPMEFYNRNRGDRLFFYDKSVNVYYNNRHYGHAIGTFE</sequence>
<name>A0ABS3M6V8_9BACT</name>
<evidence type="ECO:0008006" key="4">
    <source>
        <dbReference type="Google" id="ProtNLM"/>
    </source>
</evidence>
<evidence type="ECO:0000313" key="3">
    <source>
        <dbReference type="Proteomes" id="UP000664265"/>
    </source>
</evidence>
<dbReference type="PROSITE" id="PS51257">
    <property type="entry name" value="PROKAR_LIPOPROTEIN"/>
    <property type="match status" value="1"/>
</dbReference>
<gene>
    <name evidence="2" type="ORF">JHU38_09110</name>
</gene>
<reference evidence="2 3" key="1">
    <citation type="submission" date="2021-01" db="EMBL/GenBank/DDBJ databases">
        <title>Prevotella A2931 sp. nov.</title>
        <authorList>
            <person name="Buhl M."/>
            <person name="Oberhettinger P."/>
        </authorList>
    </citation>
    <scope>NUCLEOTIDE SEQUENCE [LARGE SCALE GENOMIC DNA]</scope>
    <source>
        <strain evidence="2 3">A2931</strain>
    </source>
</reference>
<feature type="chain" id="PRO_5047132641" description="Fimbrillin family protein" evidence="1">
    <location>
        <begin position="20"/>
        <end position="540"/>
    </location>
</feature>